<keyword evidence="3" id="KW-1185">Reference proteome</keyword>
<feature type="domain" description="HTH cro/C1-type" evidence="1">
    <location>
        <begin position="12"/>
        <end position="66"/>
    </location>
</feature>
<dbReference type="Gene3D" id="1.10.260.40">
    <property type="entry name" value="lambda repressor-like DNA-binding domains"/>
    <property type="match status" value="1"/>
</dbReference>
<dbReference type="EMBL" id="JBBNIB010000147">
    <property type="protein sequence ID" value="MEQ2688820.1"/>
    <property type="molecule type" value="Genomic_DNA"/>
</dbReference>
<gene>
    <name evidence="2" type="ORF">AAAU72_11665</name>
</gene>
<comment type="caution">
    <text evidence="2">The sequence shown here is derived from an EMBL/GenBank/DDBJ whole genome shotgun (WGS) entry which is preliminary data.</text>
</comment>
<dbReference type="SMART" id="SM00530">
    <property type="entry name" value="HTH_XRE"/>
    <property type="match status" value="1"/>
</dbReference>
<evidence type="ECO:0000313" key="3">
    <source>
        <dbReference type="Proteomes" id="UP001439984"/>
    </source>
</evidence>
<protein>
    <submittedName>
        <fullName evidence="2">Helix-turn-helix transcriptional regulator</fullName>
    </submittedName>
</protein>
<dbReference type="InterPro" id="IPR001387">
    <property type="entry name" value="Cro/C1-type_HTH"/>
</dbReference>
<name>A0ABV1IPQ0_9FIRM</name>
<dbReference type="InterPro" id="IPR010982">
    <property type="entry name" value="Lambda_DNA-bd_dom_sf"/>
</dbReference>
<reference evidence="2 3" key="1">
    <citation type="submission" date="2024-04" db="EMBL/GenBank/DDBJ databases">
        <title>Human intestinal bacterial collection.</title>
        <authorList>
            <person name="Pauvert C."/>
            <person name="Hitch T.C.A."/>
            <person name="Clavel T."/>
        </authorList>
    </citation>
    <scope>NUCLEOTIDE SEQUENCE [LARGE SCALE GENOMIC DNA]</scope>
    <source>
        <strain evidence="2 3">CLA-AA-H236</strain>
    </source>
</reference>
<accession>A0ABV1IPQ0</accession>
<organism evidence="2 3">
    <name type="scientific">Faecalibacterium longum</name>
    <dbReference type="NCBI Taxonomy" id="1851428"/>
    <lineage>
        <taxon>Bacteria</taxon>
        <taxon>Bacillati</taxon>
        <taxon>Bacillota</taxon>
        <taxon>Clostridia</taxon>
        <taxon>Eubacteriales</taxon>
        <taxon>Oscillospiraceae</taxon>
        <taxon>Faecalibacterium</taxon>
    </lineage>
</organism>
<proteinExistence type="predicted"/>
<evidence type="ECO:0000313" key="2">
    <source>
        <dbReference type="EMBL" id="MEQ2688820.1"/>
    </source>
</evidence>
<dbReference type="SUPFAM" id="SSF47413">
    <property type="entry name" value="lambda repressor-like DNA-binding domains"/>
    <property type="match status" value="1"/>
</dbReference>
<dbReference type="RefSeq" id="WP_227624528.1">
    <property type="nucleotide sequence ID" value="NZ_JBBNIB010000147.1"/>
</dbReference>
<dbReference type="PROSITE" id="PS50943">
    <property type="entry name" value="HTH_CROC1"/>
    <property type="match status" value="1"/>
</dbReference>
<sequence>MNNPLDLFAWKVRSERKRQHLTQRKLAERLNMNARTIIDLETCQSNPKFETVALVAKELNISVDAAIFPDMVNQTVSKTVVDFFAGKSEAEIEKYIALCKQAEAFQKSKPPAEPVA</sequence>
<dbReference type="Proteomes" id="UP001439984">
    <property type="component" value="Unassembled WGS sequence"/>
</dbReference>
<dbReference type="Pfam" id="PF01381">
    <property type="entry name" value="HTH_3"/>
    <property type="match status" value="1"/>
</dbReference>
<dbReference type="CDD" id="cd00093">
    <property type="entry name" value="HTH_XRE"/>
    <property type="match status" value="1"/>
</dbReference>
<evidence type="ECO:0000259" key="1">
    <source>
        <dbReference type="PROSITE" id="PS50943"/>
    </source>
</evidence>